<dbReference type="Gene3D" id="1.10.1740.10">
    <property type="match status" value="1"/>
</dbReference>
<dbReference type="GO" id="GO:0006352">
    <property type="term" value="P:DNA-templated transcription initiation"/>
    <property type="evidence" value="ECO:0007669"/>
    <property type="project" value="InterPro"/>
</dbReference>
<dbReference type="Gene3D" id="1.10.10.10">
    <property type="entry name" value="Winged helix-like DNA-binding domain superfamily/Winged helix DNA-binding domain"/>
    <property type="match status" value="1"/>
</dbReference>
<evidence type="ECO:0000259" key="8">
    <source>
        <dbReference type="Pfam" id="PF04545"/>
    </source>
</evidence>
<dbReference type="InterPro" id="IPR036388">
    <property type="entry name" value="WH-like_DNA-bd_sf"/>
</dbReference>
<gene>
    <name evidence="9" type="ORF">GCM10012284_10800</name>
</gene>
<keyword evidence="5 6" id="KW-0804">Transcription</keyword>
<keyword evidence="4 6" id="KW-0238">DNA-binding</keyword>
<dbReference type="SUPFAM" id="SSF88946">
    <property type="entry name" value="Sigma2 domain of RNA polymerase sigma factors"/>
    <property type="match status" value="1"/>
</dbReference>
<evidence type="ECO:0000256" key="6">
    <source>
        <dbReference type="RuleBase" id="RU000716"/>
    </source>
</evidence>
<accession>A0A8J3BXK9</accession>
<proteinExistence type="inferred from homology"/>
<dbReference type="GO" id="GO:0016987">
    <property type="term" value="F:sigma factor activity"/>
    <property type="evidence" value="ECO:0007669"/>
    <property type="project" value="UniProtKB-KW"/>
</dbReference>
<comment type="similarity">
    <text evidence="1 6">Belongs to the sigma-70 factor family. ECF subfamily.</text>
</comment>
<dbReference type="CDD" id="cd06171">
    <property type="entry name" value="Sigma70_r4"/>
    <property type="match status" value="1"/>
</dbReference>
<dbReference type="PANTHER" id="PTHR43133:SF52">
    <property type="entry name" value="ECF RNA POLYMERASE SIGMA FACTOR SIGL"/>
    <property type="match status" value="1"/>
</dbReference>
<evidence type="ECO:0000256" key="2">
    <source>
        <dbReference type="ARBA" id="ARBA00023015"/>
    </source>
</evidence>
<evidence type="ECO:0000256" key="5">
    <source>
        <dbReference type="ARBA" id="ARBA00023163"/>
    </source>
</evidence>
<protein>
    <recommendedName>
        <fullName evidence="6">RNA polymerase sigma factor</fullName>
    </recommendedName>
</protein>
<keyword evidence="10" id="KW-1185">Reference proteome</keyword>
<dbReference type="Pfam" id="PF04542">
    <property type="entry name" value="Sigma70_r2"/>
    <property type="match status" value="1"/>
</dbReference>
<feature type="domain" description="RNA polymerase sigma-70 region 2" evidence="7">
    <location>
        <begin position="57"/>
        <end position="121"/>
    </location>
</feature>
<dbReference type="EMBL" id="BMMX01000002">
    <property type="protein sequence ID" value="GGK78742.1"/>
    <property type="molecule type" value="Genomic_DNA"/>
</dbReference>
<dbReference type="InterPro" id="IPR007630">
    <property type="entry name" value="RNA_pol_sigma70_r4"/>
</dbReference>
<dbReference type="SUPFAM" id="SSF88659">
    <property type="entry name" value="Sigma3 and sigma4 domains of RNA polymerase sigma factors"/>
    <property type="match status" value="1"/>
</dbReference>
<evidence type="ECO:0000259" key="7">
    <source>
        <dbReference type="Pfam" id="PF04542"/>
    </source>
</evidence>
<dbReference type="PANTHER" id="PTHR43133">
    <property type="entry name" value="RNA POLYMERASE ECF-TYPE SIGMA FACTO"/>
    <property type="match status" value="1"/>
</dbReference>
<dbReference type="RefSeq" id="WP_189077973.1">
    <property type="nucleotide sequence ID" value="NZ_BMMX01000002.1"/>
</dbReference>
<feature type="domain" description="RNA polymerase sigma-70 region 4" evidence="8">
    <location>
        <begin position="156"/>
        <end position="205"/>
    </location>
</feature>
<organism evidence="9 10">
    <name type="scientific">Mangrovihabitans endophyticus</name>
    <dbReference type="NCBI Taxonomy" id="1751298"/>
    <lineage>
        <taxon>Bacteria</taxon>
        <taxon>Bacillati</taxon>
        <taxon>Actinomycetota</taxon>
        <taxon>Actinomycetes</taxon>
        <taxon>Micromonosporales</taxon>
        <taxon>Micromonosporaceae</taxon>
        <taxon>Mangrovihabitans</taxon>
    </lineage>
</organism>
<dbReference type="Pfam" id="PF04545">
    <property type="entry name" value="Sigma70_r4"/>
    <property type="match status" value="1"/>
</dbReference>
<name>A0A8J3BXK9_9ACTN</name>
<keyword evidence="3 6" id="KW-0731">Sigma factor</keyword>
<sequence>MPEALTLLVDCFADDNIICPCDRLGVENSVGTIGASEPATASAREPRPDEDLRTLREVHGPVLLSYLTRLAHGDRHRAEDVVQEVILRAWRTPSSRDGQGRWSRAWLFTVGKRIMIDHFRAVAVRPSELRTESLDGNASVADPTELLLERQEVRIALNALPERLRITLVEIYFRERSVAEVAEILHVPAGTVRSRTFYALKALREALAERGFDVGPEPRP</sequence>
<dbReference type="GO" id="GO:0003677">
    <property type="term" value="F:DNA binding"/>
    <property type="evidence" value="ECO:0007669"/>
    <property type="project" value="UniProtKB-KW"/>
</dbReference>
<dbReference type="PROSITE" id="PS01063">
    <property type="entry name" value="SIGMA70_ECF"/>
    <property type="match status" value="1"/>
</dbReference>
<evidence type="ECO:0000313" key="9">
    <source>
        <dbReference type="EMBL" id="GGK78742.1"/>
    </source>
</evidence>
<dbReference type="InterPro" id="IPR000838">
    <property type="entry name" value="RNA_pol_sigma70_ECF_CS"/>
</dbReference>
<keyword evidence="2 6" id="KW-0805">Transcription regulation</keyword>
<dbReference type="NCBIfam" id="TIGR02937">
    <property type="entry name" value="sigma70-ECF"/>
    <property type="match status" value="1"/>
</dbReference>
<dbReference type="InterPro" id="IPR007627">
    <property type="entry name" value="RNA_pol_sigma70_r2"/>
</dbReference>
<comment type="caution">
    <text evidence="9">The sequence shown here is derived from an EMBL/GenBank/DDBJ whole genome shotgun (WGS) entry which is preliminary data.</text>
</comment>
<evidence type="ECO:0000256" key="3">
    <source>
        <dbReference type="ARBA" id="ARBA00023082"/>
    </source>
</evidence>
<evidence type="ECO:0000256" key="4">
    <source>
        <dbReference type="ARBA" id="ARBA00023125"/>
    </source>
</evidence>
<dbReference type="AlphaFoldDB" id="A0A8J3BXK9"/>
<dbReference type="InterPro" id="IPR014284">
    <property type="entry name" value="RNA_pol_sigma-70_dom"/>
</dbReference>
<reference evidence="9" key="1">
    <citation type="journal article" date="2014" name="Int. J. Syst. Evol. Microbiol.">
        <title>Complete genome sequence of Corynebacterium casei LMG S-19264T (=DSM 44701T), isolated from a smear-ripened cheese.</title>
        <authorList>
            <consortium name="US DOE Joint Genome Institute (JGI-PGF)"/>
            <person name="Walter F."/>
            <person name="Albersmeier A."/>
            <person name="Kalinowski J."/>
            <person name="Ruckert C."/>
        </authorList>
    </citation>
    <scope>NUCLEOTIDE SEQUENCE</scope>
    <source>
        <strain evidence="9">CGMCC 4.7299</strain>
    </source>
</reference>
<dbReference type="InterPro" id="IPR013324">
    <property type="entry name" value="RNA_pol_sigma_r3/r4-like"/>
</dbReference>
<dbReference type="InterPro" id="IPR039425">
    <property type="entry name" value="RNA_pol_sigma-70-like"/>
</dbReference>
<dbReference type="Proteomes" id="UP000656042">
    <property type="component" value="Unassembled WGS sequence"/>
</dbReference>
<dbReference type="InterPro" id="IPR013325">
    <property type="entry name" value="RNA_pol_sigma_r2"/>
</dbReference>
<evidence type="ECO:0000313" key="10">
    <source>
        <dbReference type="Proteomes" id="UP000656042"/>
    </source>
</evidence>
<evidence type="ECO:0000256" key="1">
    <source>
        <dbReference type="ARBA" id="ARBA00010641"/>
    </source>
</evidence>
<reference evidence="9" key="2">
    <citation type="submission" date="2020-09" db="EMBL/GenBank/DDBJ databases">
        <authorList>
            <person name="Sun Q."/>
            <person name="Zhou Y."/>
        </authorList>
    </citation>
    <scope>NUCLEOTIDE SEQUENCE</scope>
    <source>
        <strain evidence="9">CGMCC 4.7299</strain>
    </source>
</reference>